<keyword evidence="7" id="KW-0175">Coiled coil</keyword>
<evidence type="ECO:0000313" key="9">
    <source>
        <dbReference type="EMBL" id="KIO06940.1"/>
    </source>
</evidence>
<evidence type="ECO:0000256" key="3">
    <source>
        <dbReference type="ARBA" id="ARBA00022552"/>
    </source>
</evidence>
<dbReference type="Proteomes" id="UP000054217">
    <property type="component" value="Unassembled WGS sequence"/>
</dbReference>
<keyword evidence="5 6" id="KW-0539">Nucleus</keyword>
<dbReference type="GO" id="GO:0005730">
    <property type="term" value="C:nucleolus"/>
    <property type="evidence" value="ECO:0007669"/>
    <property type="project" value="TreeGrafter"/>
</dbReference>
<keyword evidence="3 6" id="KW-0698">rRNA processing</keyword>
<dbReference type="PANTHER" id="PTHR15341:SF3">
    <property type="entry name" value="NUCLEAR NUCLEIC ACID-BINDING PROTEIN C1D"/>
    <property type="match status" value="1"/>
</dbReference>
<dbReference type="OrthoDB" id="1421013at2759"/>
<protein>
    <recommendedName>
        <fullName evidence="6">Exosome complex protein</fullName>
    </recommendedName>
</protein>
<dbReference type="GO" id="GO:0000178">
    <property type="term" value="C:exosome (RNase complex)"/>
    <property type="evidence" value="ECO:0007669"/>
    <property type="project" value="TreeGrafter"/>
</dbReference>
<evidence type="ECO:0000256" key="4">
    <source>
        <dbReference type="ARBA" id="ARBA00022884"/>
    </source>
</evidence>
<dbReference type="EMBL" id="KN831961">
    <property type="protein sequence ID" value="KIO06940.1"/>
    <property type="molecule type" value="Genomic_DNA"/>
</dbReference>
<dbReference type="HOGENOM" id="CLU_064339_0_1_1"/>
<feature type="transmembrane region" description="Helical" evidence="8">
    <location>
        <begin position="245"/>
        <end position="264"/>
    </location>
</feature>
<evidence type="ECO:0000256" key="7">
    <source>
        <dbReference type="SAM" id="Coils"/>
    </source>
</evidence>
<keyword evidence="4 6" id="KW-0694">RNA-binding</keyword>
<proteinExistence type="inferred from homology"/>
<reference evidence="10" key="2">
    <citation type="submission" date="2015-01" db="EMBL/GenBank/DDBJ databases">
        <title>Evolutionary Origins and Diversification of the Mycorrhizal Mutualists.</title>
        <authorList>
            <consortium name="DOE Joint Genome Institute"/>
            <consortium name="Mycorrhizal Genomics Consortium"/>
            <person name="Kohler A."/>
            <person name="Kuo A."/>
            <person name="Nagy L.G."/>
            <person name="Floudas D."/>
            <person name="Copeland A."/>
            <person name="Barry K.W."/>
            <person name="Cichocki N."/>
            <person name="Veneault-Fourrey C."/>
            <person name="LaButti K."/>
            <person name="Lindquist E.A."/>
            <person name="Lipzen A."/>
            <person name="Lundell T."/>
            <person name="Morin E."/>
            <person name="Murat C."/>
            <person name="Riley R."/>
            <person name="Ohm R."/>
            <person name="Sun H."/>
            <person name="Tunlid A."/>
            <person name="Henrissat B."/>
            <person name="Grigoriev I.V."/>
            <person name="Hibbett D.S."/>
            <person name="Martin F."/>
        </authorList>
    </citation>
    <scope>NUCLEOTIDE SEQUENCE [LARGE SCALE GENOMIC DNA]</scope>
    <source>
        <strain evidence="10">Marx 270</strain>
    </source>
</reference>
<evidence type="ECO:0000256" key="2">
    <source>
        <dbReference type="ARBA" id="ARBA00009154"/>
    </source>
</evidence>
<comment type="subcellular location">
    <subcellularLocation>
        <location evidence="1 6">Nucleus</location>
    </subcellularLocation>
</comment>
<comment type="similarity">
    <text evidence="2 6">Belongs to the C1D family.</text>
</comment>
<evidence type="ECO:0000313" key="10">
    <source>
        <dbReference type="Proteomes" id="UP000054217"/>
    </source>
</evidence>
<dbReference type="GO" id="GO:0010468">
    <property type="term" value="P:regulation of gene expression"/>
    <property type="evidence" value="ECO:0007669"/>
    <property type="project" value="TreeGrafter"/>
</dbReference>
<keyword evidence="8" id="KW-0812">Transmembrane</keyword>
<organism evidence="9 10">
    <name type="scientific">Pisolithus tinctorius Marx 270</name>
    <dbReference type="NCBI Taxonomy" id="870435"/>
    <lineage>
        <taxon>Eukaryota</taxon>
        <taxon>Fungi</taxon>
        <taxon>Dikarya</taxon>
        <taxon>Basidiomycota</taxon>
        <taxon>Agaricomycotina</taxon>
        <taxon>Agaricomycetes</taxon>
        <taxon>Agaricomycetidae</taxon>
        <taxon>Boletales</taxon>
        <taxon>Sclerodermatineae</taxon>
        <taxon>Pisolithaceae</taxon>
        <taxon>Pisolithus</taxon>
    </lineage>
</organism>
<dbReference type="InParanoid" id="A0A0C3P1J9"/>
<keyword evidence="10" id="KW-1185">Reference proteome</keyword>
<evidence type="ECO:0000256" key="8">
    <source>
        <dbReference type="SAM" id="Phobius"/>
    </source>
</evidence>
<accession>A0A0C3P1J9</accession>
<keyword evidence="8" id="KW-1133">Transmembrane helix</keyword>
<dbReference type="InterPro" id="IPR007146">
    <property type="entry name" value="Sas10/Utp3/C1D"/>
</dbReference>
<dbReference type="GO" id="GO:0003723">
    <property type="term" value="F:RNA binding"/>
    <property type="evidence" value="ECO:0007669"/>
    <property type="project" value="UniProtKB-UniRule"/>
</dbReference>
<dbReference type="AlphaFoldDB" id="A0A0C3P1J9"/>
<dbReference type="PANTHER" id="PTHR15341">
    <property type="entry name" value="SUN-COR STEROID HORMONE RECEPTOR CO-REPRESSOR"/>
    <property type="match status" value="1"/>
</dbReference>
<reference evidence="9 10" key="1">
    <citation type="submission" date="2014-04" db="EMBL/GenBank/DDBJ databases">
        <authorList>
            <consortium name="DOE Joint Genome Institute"/>
            <person name="Kuo A."/>
            <person name="Kohler A."/>
            <person name="Costa M.D."/>
            <person name="Nagy L.G."/>
            <person name="Floudas D."/>
            <person name="Copeland A."/>
            <person name="Barry K.W."/>
            <person name="Cichocki N."/>
            <person name="Veneault-Fourrey C."/>
            <person name="LaButti K."/>
            <person name="Lindquist E.A."/>
            <person name="Lipzen A."/>
            <person name="Lundell T."/>
            <person name="Morin E."/>
            <person name="Murat C."/>
            <person name="Sun H."/>
            <person name="Tunlid A."/>
            <person name="Henrissat B."/>
            <person name="Grigoriev I.V."/>
            <person name="Hibbett D.S."/>
            <person name="Martin F."/>
            <person name="Nordberg H.P."/>
            <person name="Cantor M.N."/>
            <person name="Hua S.X."/>
        </authorList>
    </citation>
    <scope>NUCLEOTIDE SEQUENCE [LARGE SCALE GENOMIC DNA]</scope>
    <source>
        <strain evidence="9 10">Marx 270</strain>
    </source>
</reference>
<dbReference type="Pfam" id="PF04000">
    <property type="entry name" value="Sas10_Utp3"/>
    <property type="match status" value="1"/>
</dbReference>
<gene>
    <name evidence="9" type="ORF">M404DRAFT_137404</name>
</gene>
<dbReference type="GO" id="GO:0003677">
    <property type="term" value="F:DNA binding"/>
    <property type="evidence" value="ECO:0007669"/>
    <property type="project" value="TreeGrafter"/>
</dbReference>
<dbReference type="STRING" id="870435.A0A0C3P1J9"/>
<feature type="coiled-coil region" evidence="7">
    <location>
        <begin position="5"/>
        <end position="32"/>
    </location>
</feature>
<dbReference type="GO" id="GO:0000460">
    <property type="term" value="P:maturation of 5.8S rRNA"/>
    <property type="evidence" value="ECO:0007669"/>
    <property type="project" value="TreeGrafter"/>
</dbReference>
<keyword evidence="8" id="KW-0472">Membrane</keyword>
<dbReference type="InterPro" id="IPR011082">
    <property type="entry name" value="Exosome-assoc_fac/DNA_repair"/>
</dbReference>
<evidence type="ECO:0000256" key="1">
    <source>
        <dbReference type="ARBA" id="ARBA00004123"/>
    </source>
</evidence>
<comment type="function">
    <text evidence="6">Required for exosome-dependent processing of pre-rRNA and small nucleolar RNA (snRNA) precursors. Involved in processing of 35S pre-rRNA at the A0, A1 and A2 sites.</text>
</comment>
<sequence length="266" mass="30063">MSTDATKIRKKIAKLNKHLDELESQLEPLFSQSLTETLVRLDTIQQAKMQVIIPYVVYDLVFVYLKARGIDPMTHPIVRELDRVRVYFDKIKDAEASNQKRKLGLDKEAAERFIKHAIAQATNVTSVENERDDESMDAVLTPIPGPSTSVLERVPVKITSKMLERGEYERNLQELGDDEEEELEVFGEILAEDYSMEGTPDGLELEPAMGTLPVDKGKHKMKEDLNQVDQVSTSSRKKRPRIDSVAGTCLLLSLFSLIMVVTVSCR</sequence>
<name>A0A0C3P1J9_PISTI</name>
<evidence type="ECO:0000256" key="6">
    <source>
        <dbReference type="RuleBase" id="RU368003"/>
    </source>
</evidence>
<evidence type="ECO:0000256" key="5">
    <source>
        <dbReference type="ARBA" id="ARBA00023242"/>
    </source>
</evidence>